<proteinExistence type="predicted"/>
<dbReference type="Gene3D" id="3.40.50.1820">
    <property type="entry name" value="alpha/beta hydrolase"/>
    <property type="match status" value="1"/>
</dbReference>
<keyword evidence="1" id="KW-0812">Transmembrane</keyword>
<keyword evidence="1" id="KW-0472">Membrane</keyword>
<feature type="transmembrane region" description="Helical" evidence="1">
    <location>
        <begin position="133"/>
        <end position="152"/>
    </location>
</feature>
<dbReference type="InterPro" id="IPR000073">
    <property type="entry name" value="AB_hydrolase_1"/>
</dbReference>
<dbReference type="EMBL" id="CP147251">
    <property type="protein sequence ID" value="WYJ77845.1"/>
    <property type="molecule type" value="Genomic_DNA"/>
</dbReference>
<dbReference type="InterPro" id="IPR029058">
    <property type="entry name" value="AB_hydrolase_fold"/>
</dbReference>
<accession>A0ABZ2SQ32</accession>
<evidence type="ECO:0000313" key="4">
    <source>
        <dbReference type="Proteomes" id="UP000664701"/>
    </source>
</evidence>
<evidence type="ECO:0000256" key="1">
    <source>
        <dbReference type="SAM" id="Phobius"/>
    </source>
</evidence>
<dbReference type="PRINTS" id="PR00111">
    <property type="entry name" value="ABHYDROLASE"/>
</dbReference>
<dbReference type="SUPFAM" id="SSF53474">
    <property type="entry name" value="alpha/beta-Hydrolases"/>
    <property type="match status" value="1"/>
</dbReference>
<gene>
    <name evidence="3" type="ORF">DOK78_002483</name>
</gene>
<dbReference type="InterPro" id="IPR050471">
    <property type="entry name" value="AB_hydrolase"/>
</dbReference>
<reference evidence="3 4" key="1">
    <citation type="submission" date="2024-03" db="EMBL/GenBank/DDBJ databases">
        <title>The Genome Sequence of Enterococcus sp. DIV2402.</title>
        <authorList>
            <consortium name="The Broad Institute Genomics Platform"/>
            <consortium name="The Broad Institute Microbial Omics Core"/>
            <consortium name="The Broad Institute Genomic Center for Infectious Diseases"/>
            <person name="Earl A."/>
            <person name="Manson A."/>
            <person name="Gilmore M."/>
            <person name="Schwartman J."/>
            <person name="Shea T."/>
            <person name="Abouelleil A."/>
            <person name="Cao P."/>
            <person name="Chapman S."/>
            <person name="Cusick C."/>
            <person name="Young S."/>
            <person name="Neafsey D."/>
            <person name="Nusbaum C."/>
            <person name="Birren B."/>
        </authorList>
    </citation>
    <scope>NUCLEOTIDE SEQUENCE [LARGE SCALE GENOMIC DNA]</scope>
    <source>
        <strain evidence="3 4">DIV2402</strain>
    </source>
</reference>
<organism evidence="3 4">
    <name type="scientific">Candidatus Enterococcus lowellii</name>
    <dbReference type="NCBI Taxonomy" id="2230877"/>
    <lineage>
        <taxon>Bacteria</taxon>
        <taxon>Bacillati</taxon>
        <taxon>Bacillota</taxon>
        <taxon>Bacilli</taxon>
        <taxon>Lactobacillales</taxon>
        <taxon>Enterococcaceae</taxon>
        <taxon>Enterococcus</taxon>
    </lineage>
</organism>
<name>A0ABZ2SQ32_9ENTE</name>
<dbReference type="Pfam" id="PF00561">
    <property type="entry name" value="Abhydrolase_1"/>
    <property type="match status" value="1"/>
</dbReference>
<evidence type="ECO:0000313" key="3">
    <source>
        <dbReference type="EMBL" id="WYJ77845.1"/>
    </source>
</evidence>
<dbReference type="Proteomes" id="UP000664701">
    <property type="component" value="Chromosome"/>
</dbReference>
<keyword evidence="1" id="KW-1133">Transmembrane helix</keyword>
<dbReference type="PANTHER" id="PTHR43433:SF5">
    <property type="entry name" value="AB HYDROLASE-1 DOMAIN-CONTAINING PROTEIN"/>
    <property type="match status" value="1"/>
</dbReference>
<protein>
    <recommendedName>
        <fullName evidence="2">AB hydrolase-1 domain-containing protein</fullName>
    </recommendedName>
</protein>
<feature type="domain" description="AB hydrolase-1" evidence="2">
    <location>
        <begin position="26"/>
        <end position="146"/>
    </location>
</feature>
<evidence type="ECO:0000259" key="2">
    <source>
        <dbReference type="Pfam" id="PF00561"/>
    </source>
</evidence>
<sequence length="244" mass="27993">MESKKRYLEVADGSLLFYEIYGQGFPLFLLHGNNNDGTYFHYQIQSFMKEFQVFVLDSRGQGHSTNTARKISFQQMADDLNAIMEHENITRANILGFSDGANIAMVFAHTHPEKVNRMVLNAGNTKVTGLKNYWVILTYLQYFAYWFLAFFFERAREKRPIIGLMTHDIGLSQKDLTEIIAPTLVIVGKQDDIKLKHTLMIVNHLPQAKFVLVPKQGHTLARKDANNFNQEVLSFLGGEEIEKN</sequence>
<keyword evidence="4" id="KW-1185">Reference proteome</keyword>
<dbReference type="RefSeq" id="WP_207940057.1">
    <property type="nucleotide sequence ID" value="NZ_CP147251.1"/>
</dbReference>
<dbReference type="PANTHER" id="PTHR43433">
    <property type="entry name" value="HYDROLASE, ALPHA/BETA FOLD FAMILY PROTEIN"/>
    <property type="match status" value="1"/>
</dbReference>